<proteinExistence type="predicted"/>
<name>A0ABY7EAM8_MYAAR</name>
<protein>
    <recommendedName>
        <fullName evidence="3">DNA-directed DNA polymerase</fullName>
    </recommendedName>
</protein>
<reference evidence="1" key="1">
    <citation type="submission" date="2022-11" db="EMBL/GenBank/DDBJ databases">
        <title>Centuries of genome instability and evolution in soft-shell clam transmissible cancer (bioRxiv).</title>
        <authorList>
            <person name="Hart S.F.M."/>
            <person name="Yonemitsu M.A."/>
            <person name="Giersch R.M."/>
            <person name="Beal B.F."/>
            <person name="Arriagada G."/>
            <person name="Davis B.W."/>
            <person name="Ostrander E.A."/>
            <person name="Goff S.P."/>
            <person name="Metzger M.J."/>
        </authorList>
    </citation>
    <scope>NUCLEOTIDE SEQUENCE</scope>
    <source>
        <strain evidence="1">MELC-2E11</strain>
        <tissue evidence="1">Siphon/mantle</tissue>
    </source>
</reference>
<evidence type="ECO:0000313" key="2">
    <source>
        <dbReference type="Proteomes" id="UP001164746"/>
    </source>
</evidence>
<dbReference type="Proteomes" id="UP001164746">
    <property type="component" value="Chromosome 5"/>
</dbReference>
<organism evidence="1 2">
    <name type="scientific">Mya arenaria</name>
    <name type="common">Soft-shell clam</name>
    <dbReference type="NCBI Taxonomy" id="6604"/>
    <lineage>
        <taxon>Eukaryota</taxon>
        <taxon>Metazoa</taxon>
        <taxon>Spiralia</taxon>
        <taxon>Lophotrochozoa</taxon>
        <taxon>Mollusca</taxon>
        <taxon>Bivalvia</taxon>
        <taxon>Autobranchia</taxon>
        <taxon>Heteroconchia</taxon>
        <taxon>Euheterodonta</taxon>
        <taxon>Imparidentia</taxon>
        <taxon>Neoheterodontei</taxon>
        <taxon>Myida</taxon>
        <taxon>Myoidea</taxon>
        <taxon>Myidae</taxon>
        <taxon>Mya</taxon>
    </lineage>
</organism>
<accession>A0ABY7EAM8</accession>
<gene>
    <name evidence="1" type="ORF">MAR_021070</name>
</gene>
<dbReference type="PANTHER" id="PTHR31511">
    <property type="entry name" value="PROTEIN CBG23764"/>
    <property type="match status" value="1"/>
</dbReference>
<evidence type="ECO:0008006" key="3">
    <source>
        <dbReference type="Google" id="ProtNLM"/>
    </source>
</evidence>
<sequence length="434" mass="50904">YTQPIVTYVGEDASEQFLHCMIQEQGHIQTILKSIQPLNLSPEEEQEYDSTPQCCICEQLFSLYDEKYGTVVRHHNHLTGKFIGTAHNVCNINCKQAEFIPVVFHNLRGYDSHLIMQSVGLLKDSNIKCIANNMEKYISFSLGSLKFIDSLQFMNSSLEKLVENLKLSGDQCFKIFFEDFPNREHADLLLRKGKTLQKCRKYVDVKLAHTEKKLQKYVARPTFQRMKIFRSCGCRKQLHQSKLRTTSLLWNDLAKFLMYNYYFNHLKPTYRNNLTLLATDTDSFMYYVETQDVYRDMLQKIYLYQQIIHCLQMTEKKKIGVFKDELGGVPMKEFVALRPKMYSSIYDKNDKEINEKSCKGISRSVVKRELMHEHYKDTLLRSTQTKHTMFGLHSDHHIMYCDKITNISLSAFDDKRYWFDDGIGSVAYGHYALP</sequence>
<feature type="non-terminal residue" evidence="1">
    <location>
        <position position="434"/>
    </location>
</feature>
<evidence type="ECO:0000313" key="1">
    <source>
        <dbReference type="EMBL" id="WAR05701.1"/>
    </source>
</evidence>
<dbReference type="Gene3D" id="3.30.420.10">
    <property type="entry name" value="Ribonuclease H-like superfamily/Ribonuclease H"/>
    <property type="match status" value="1"/>
</dbReference>
<dbReference type="PANTHER" id="PTHR31511:SF12">
    <property type="entry name" value="RHO TERMINATION FACTOR N-TERMINAL DOMAIN-CONTAINING PROTEIN"/>
    <property type="match status" value="1"/>
</dbReference>
<dbReference type="EMBL" id="CP111016">
    <property type="protein sequence ID" value="WAR05701.1"/>
    <property type="molecule type" value="Genomic_DNA"/>
</dbReference>
<dbReference type="InterPro" id="IPR036397">
    <property type="entry name" value="RNaseH_sf"/>
</dbReference>
<dbReference type="InterPro" id="IPR043502">
    <property type="entry name" value="DNA/RNA_pol_sf"/>
</dbReference>
<dbReference type="Gene3D" id="3.90.1600.10">
    <property type="entry name" value="Palm domain of DNA polymerase"/>
    <property type="match status" value="1"/>
</dbReference>
<keyword evidence="2" id="KW-1185">Reference proteome</keyword>
<dbReference type="SUPFAM" id="SSF56672">
    <property type="entry name" value="DNA/RNA polymerases"/>
    <property type="match status" value="1"/>
</dbReference>
<dbReference type="InterPro" id="IPR023211">
    <property type="entry name" value="DNA_pol_palm_dom_sf"/>
</dbReference>